<evidence type="ECO:0000313" key="2">
    <source>
        <dbReference type="Proteomes" id="UP000284892"/>
    </source>
</evidence>
<evidence type="ECO:0000313" key="1">
    <source>
        <dbReference type="EMBL" id="RKE90879.1"/>
    </source>
</evidence>
<dbReference type="Proteomes" id="UP000284892">
    <property type="component" value="Unassembled WGS sequence"/>
</dbReference>
<organism evidence="1 2">
    <name type="scientific">Ichthyenterobacterium magnum</name>
    <dbReference type="NCBI Taxonomy" id="1230530"/>
    <lineage>
        <taxon>Bacteria</taxon>
        <taxon>Pseudomonadati</taxon>
        <taxon>Bacteroidota</taxon>
        <taxon>Flavobacteriia</taxon>
        <taxon>Flavobacteriales</taxon>
        <taxon>Flavobacteriaceae</taxon>
        <taxon>Ichthyenterobacterium</taxon>
    </lineage>
</organism>
<accession>A0A420DFQ9</accession>
<gene>
    <name evidence="1" type="ORF">BXY80_2469</name>
</gene>
<protein>
    <submittedName>
        <fullName evidence="1">Uncharacterized protein</fullName>
    </submittedName>
</protein>
<dbReference type="AlphaFoldDB" id="A0A420DFQ9"/>
<name>A0A420DFQ9_9FLAO</name>
<comment type="caution">
    <text evidence="1">The sequence shown here is derived from an EMBL/GenBank/DDBJ whole genome shotgun (WGS) entry which is preliminary data.</text>
</comment>
<proteinExistence type="predicted"/>
<reference evidence="1 2" key="1">
    <citation type="submission" date="2018-09" db="EMBL/GenBank/DDBJ databases">
        <title>Genomic Encyclopedia of Archaeal and Bacterial Type Strains, Phase II (KMG-II): from individual species to whole genera.</title>
        <authorList>
            <person name="Goeker M."/>
        </authorList>
    </citation>
    <scope>NUCLEOTIDE SEQUENCE [LARGE SCALE GENOMIC DNA]</scope>
    <source>
        <strain evidence="1 2">DSM 26283</strain>
    </source>
</reference>
<sequence length="219" mass="24658">MQSLFFFYIWRMNSKWYFSTLIIILALLGGIASQQQTSVPNQEIVLQFNDDEVTSNEAQNTITIVKEQLEAIGVDNIQILDLEQGQLKITYYSDADISSIKKIFSKDKTLAFDDATKHQEESPAKIPSENKSVSYNLDVFEIHNGSDIASGLSGKLALESKTGNDRFFNPNTFMSIKETDDKEDESIIKVAYKLRRDIAIAIDNTSYKIPEVRAGPVLS</sequence>
<keyword evidence="2" id="KW-1185">Reference proteome</keyword>
<dbReference type="EMBL" id="RAQJ01000006">
    <property type="protein sequence ID" value="RKE90879.1"/>
    <property type="molecule type" value="Genomic_DNA"/>
</dbReference>